<protein>
    <recommendedName>
        <fullName evidence="1">N-acetyltransferase domain-containing protein</fullName>
    </recommendedName>
</protein>
<dbReference type="InterPro" id="IPR016181">
    <property type="entry name" value="Acyl_CoA_acyltransferase"/>
</dbReference>
<dbReference type="EMBL" id="MWIO01000003">
    <property type="protein sequence ID" value="THD10019.1"/>
    <property type="molecule type" value="Genomic_DNA"/>
</dbReference>
<evidence type="ECO:0000313" key="2">
    <source>
        <dbReference type="EMBL" id="THD10019.1"/>
    </source>
</evidence>
<evidence type="ECO:0000259" key="1">
    <source>
        <dbReference type="PROSITE" id="PS51186"/>
    </source>
</evidence>
<dbReference type="InterPro" id="IPR051908">
    <property type="entry name" value="Ribosomal_N-acetyltransferase"/>
</dbReference>
<dbReference type="GO" id="GO:1990189">
    <property type="term" value="F:protein N-terminal-serine acetyltransferase activity"/>
    <property type="evidence" value="ECO:0007669"/>
    <property type="project" value="TreeGrafter"/>
</dbReference>
<reference evidence="2 3" key="1">
    <citation type="submission" date="2017-02" db="EMBL/GenBank/DDBJ databases">
        <title>Whole genome sequencing of Rhodanobacter lindaniclasticus DSM 17932.</title>
        <authorList>
            <person name="Kumar S."/>
            <person name="Patil P."/>
            <person name="Patil P.B."/>
        </authorList>
    </citation>
    <scope>NUCLEOTIDE SEQUENCE [LARGE SCALE GENOMIC DNA]</scope>
    <source>
        <strain evidence="2 3">DSM 17932</strain>
    </source>
</reference>
<proteinExistence type="predicted"/>
<gene>
    <name evidence="2" type="ORF">B1991_00910</name>
</gene>
<name>A0A4S3KMI4_9GAMM</name>
<keyword evidence="3" id="KW-1185">Reference proteome</keyword>
<dbReference type="GO" id="GO:0008999">
    <property type="term" value="F:protein-N-terminal-alanine acetyltransferase activity"/>
    <property type="evidence" value="ECO:0007669"/>
    <property type="project" value="TreeGrafter"/>
</dbReference>
<dbReference type="Pfam" id="PF13302">
    <property type="entry name" value="Acetyltransf_3"/>
    <property type="match status" value="1"/>
</dbReference>
<dbReference type="AlphaFoldDB" id="A0A4S3KMI4"/>
<comment type="caution">
    <text evidence="2">The sequence shown here is derived from an EMBL/GenBank/DDBJ whole genome shotgun (WGS) entry which is preliminary data.</text>
</comment>
<dbReference type="Proteomes" id="UP000306317">
    <property type="component" value="Unassembled WGS sequence"/>
</dbReference>
<dbReference type="RefSeq" id="WP_136256822.1">
    <property type="nucleotide sequence ID" value="NZ_MWIO01000003.1"/>
</dbReference>
<dbReference type="GO" id="GO:0005737">
    <property type="term" value="C:cytoplasm"/>
    <property type="evidence" value="ECO:0007669"/>
    <property type="project" value="TreeGrafter"/>
</dbReference>
<evidence type="ECO:0000313" key="3">
    <source>
        <dbReference type="Proteomes" id="UP000306317"/>
    </source>
</evidence>
<dbReference type="PANTHER" id="PTHR43441:SF2">
    <property type="entry name" value="FAMILY ACETYLTRANSFERASE, PUTATIVE (AFU_ORTHOLOGUE AFUA_7G00850)-RELATED"/>
    <property type="match status" value="1"/>
</dbReference>
<dbReference type="InterPro" id="IPR000182">
    <property type="entry name" value="GNAT_dom"/>
</dbReference>
<accession>A0A4S3KMI4</accession>
<feature type="domain" description="N-acetyltransferase" evidence="1">
    <location>
        <begin position="16"/>
        <end position="179"/>
    </location>
</feature>
<organism evidence="2 3">
    <name type="scientific">Rhodanobacter lindaniclasticus</name>
    <dbReference type="NCBI Taxonomy" id="75310"/>
    <lineage>
        <taxon>Bacteria</taxon>
        <taxon>Pseudomonadati</taxon>
        <taxon>Pseudomonadota</taxon>
        <taxon>Gammaproteobacteria</taxon>
        <taxon>Lysobacterales</taxon>
        <taxon>Rhodanobacteraceae</taxon>
        <taxon>Rhodanobacter</taxon>
    </lineage>
</organism>
<sequence>MSIPTPETLSCEAERPRLRPLEAGDEALFHALYTNPETMRYIDEPWTPVAAAKRFREVIRRQGKSPLCGRFLIILGGSAQTPLGICGMTHYDPVTMRIEVGMVLLREGRRSGIGRGALTALVDLAFEEAQVNEVYARFAPQNVAARNLVTRIGFEPSRAVNNGEQTSTMSEYSVSRSIWCIDKTTNIQG</sequence>
<dbReference type="PANTHER" id="PTHR43441">
    <property type="entry name" value="RIBOSOMAL-PROTEIN-SERINE ACETYLTRANSFERASE"/>
    <property type="match status" value="1"/>
</dbReference>
<dbReference type="PROSITE" id="PS51186">
    <property type="entry name" value="GNAT"/>
    <property type="match status" value="1"/>
</dbReference>
<dbReference type="OrthoDB" id="5985151at2"/>
<dbReference type="Gene3D" id="3.40.630.30">
    <property type="match status" value="1"/>
</dbReference>
<dbReference type="SUPFAM" id="SSF55729">
    <property type="entry name" value="Acyl-CoA N-acyltransferases (Nat)"/>
    <property type="match status" value="1"/>
</dbReference>